<proteinExistence type="predicted"/>
<evidence type="ECO:0000256" key="1">
    <source>
        <dbReference type="SAM" id="MobiDB-lite"/>
    </source>
</evidence>
<feature type="compositionally biased region" description="Polar residues" evidence="1">
    <location>
        <begin position="116"/>
        <end position="136"/>
    </location>
</feature>
<feature type="compositionally biased region" description="Basic and acidic residues" evidence="1">
    <location>
        <begin position="498"/>
        <end position="515"/>
    </location>
</feature>
<accession>A0A3N4KZ81</accession>
<feature type="compositionally biased region" description="Low complexity" evidence="1">
    <location>
        <begin position="153"/>
        <end position="168"/>
    </location>
</feature>
<organism evidence="2 3">
    <name type="scientific">Morchella conica CCBAS932</name>
    <dbReference type="NCBI Taxonomy" id="1392247"/>
    <lineage>
        <taxon>Eukaryota</taxon>
        <taxon>Fungi</taxon>
        <taxon>Dikarya</taxon>
        <taxon>Ascomycota</taxon>
        <taxon>Pezizomycotina</taxon>
        <taxon>Pezizomycetes</taxon>
        <taxon>Pezizales</taxon>
        <taxon>Morchellaceae</taxon>
        <taxon>Morchella</taxon>
    </lineage>
</organism>
<feature type="compositionally biased region" description="Low complexity" evidence="1">
    <location>
        <begin position="319"/>
        <end position="353"/>
    </location>
</feature>
<feature type="compositionally biased region" description="Basic and acidic residues" evidence="1">
    <location>
        <begin position="531"/>
        <end position="544"/>
    </location>
</feature>
<keyword evidence="3" id="KW-1185">Reference proteome</keyword>
<reference evidence="2 3" key="1">
    <citation type="journal article" date="2018" name="Nat. Ecol. Evol.">
        <title>Pezizomycetes genomes reveal the molecular basis of ectomycorrhizal truffle lifestyle.</title>
        <authorList>
            <person name="Murat C."/>
            <person name="Payen T."/>
            <person name="Noel B."/>
            <person name="Kuo A."/>
            <person name="Morin E."/>
            <person name="Chen J."/>
            <person name="Kohler A."/>
            <person name="Krizsan K."/>
            <person name="Balestrini R."/>
            <person name="Da Silva C."/>
            <person name="Montanini B."/>
            <person name="Hainaut M."/>
            <person name="Levati E."/>
            <person name="Barry K.W."/>
            <person name="Belfiori B."/>
            <person name="Cichocki N."/>
            <person name="Clum A."/>
            <person name="Dockter R.B."/>
            <person name="Fauchery L."/>
            <person name="Guy J."/>
            <person name="Iotti M."/>
            <person name="Le Tacon F."/>
            <person name="Lindquist E.A."/>
            <person name="Lipzen A."/>
            <person name="Malagnac F."/>
            <person name="Mello A."/>
            <person name="Molinier V."/>
            <person name="Miyauchi S."/>
            <person name="Poulain J."/>
            <person name="Riccioni C."/>
            <person name="Rubini A."/>
            <person name="Sitrit Y."/>
            <person name="Splivallo R."/>
            <person name="Traeger S."/>
            <person name="Wang M."/>
            <person name="Zifcakova L."/>
            <person name="Wipf D."/>
            <person name="Zambonelli A."/>
            <person name="Paolocci F."/>
            <person name="Nowrousian M."/>
            <person name="Ottonello S."/>
            <person name="Baldrian P."/>
            <person name="Spatafora J.W."/>
            <person name="Henrissat B."/>
            <person name="Nagy L.G."/>
            <person name="Aury J.M."/>
            <person name="Wincker P."/>
            <person name="Grigoriev I.V."/>
            <person name="Bonfante P."/>
            <person name="Martin F.M."/>
        </authorList>
    </citation>
    <scope>NUCLEOTIDE SEQUENCE [LARGE SCALE GENOMIC DNA]</scope>
    <source>
        <strain evidence="2 3">CCBAS932</strain>
    </source>
</reference>
<dbReference type="OrthoDB" id="5388207at2759"/>
<feature type="compositionally biased region" description="Basic and acidic residues" evidence="1">
    <location>
        <begin position="460"/>
        <end position="483"/>
    </location>
</feature>
<dbReference type="InParanoid" id="A0A3N4KZ81"/>
<feature type="region of interest" description="Disordered" evidence="1">
    <location>
        <begin position="1"/>
        <end position="544"/>
    </location>
</feature>
<dbReference type="AlphaFoldDB" id="A0A3N4KZ81"/>
<protein>
    <submittedName>
        <fullName evidence="2">Uncharacterized protein</fullName>
    </submittedName>
</protein>
<sequence>METVYNAANAASKALFGENTNPNSQNPNQTQNRNPNAVTTDTSDYDRPSASETNPFRQSGTDTDSNNPFRSATGPTTKPFDSTNTSGFGSQHTATSGSGGHEVLNKPYDSGVGSLEKSSARTYDQPSGNDFDQPSTAGVFAEHSSNYGNNPASSFDKPTTTTSTFRKTSIGDLNKDGARHEISDLDKQRVGVHSSNPTISSINDHSNAFSSDHNKPVTSRFSEDTNTPHTSTSTGTGAGVLGGLGVSHEHHTPTNRDFSQSSTTDHSSYMPGAFSDNTSGNNNPDSSLSRDSTTTHTPHHQSGAPAQGSNIQSLVDPNPATSTSGISSTSKPTSTSNPSTTAGSATHGATNSGLEAANAAPKSVTGAVGSGPGAAVEPSVGAHPGHAQQQTPKQQGADRPLEEPSNTSSTSTSKRDTGAPKPLGLGAQNNEHSQGTGEKYEKSTGVAAEGGDFDASRPGAGKEADRLLDEKGIHHGKETKPDTSDVTAGLGHSKLLPGHKDKSHTDTPKDHHHDNQTTPPPSDGGSSGHKGLAEKIKEKLHIHH</sequence>
<feature type="compositionally biased region" description="Polar residues" evidence="1">
    <location>
        <begin position="275"/>
        <end position="296"/>
    </location>
</feature>
<gene>
    <name evidence="2" type="ORF">P167DRAFT_571030</name>
</gene>
<feature type="compositionally biased region" description="Polar residues" evidence="1">
    <location>
        <begin position="193"/>
        <end position="229"/>
    </location>
</feature>
<feature type="compositionally biased region" description="Polar residues" evidence="1">
    <location>
        <begin position="143"/>
        <end position="152"/>
    </location>
</feature>
<dbReference type="Proteomes" id="UP000277580">
    <property type="component" value="Unassembled WGS sequence"/>
</dbReference>
<dbReference type="EMBL" id="ML119111">
    <property type="protein sequence ID" value="RPB15847.1"/>
    <property type="molecule type" value="Genomic_DNA"/>
</dbReference>
<evidence type="ECO:0000313" key="3">
    <source>
        <dbReference type="Proteomes" id="UP000277580"/>
    </source>
</evidence>
<feature type="compositionally biased region" description="Polar residues" evidence="1">
    <location>
        <begin position="255"/>
        <end position="267"/>
    </location>
</feature>
<dbReference type="STRING" id="1392247.A0A3N4KZ81"/>
<feature type="compositionally biased region" description="Polar residues" evidence="1">
    <location>
        <begin position="50"/>
        <end position="96"/>
    </location>
</feature>
<feature type="compositionally biased region" description="Polar residues" evidence="1">
    <location>
        <begin position="427"/>
        <end position="436"/>
    </location>
</feature>
<feature type="compositionally biased region" description="Gly residues" evidence="1">
    <location>
        <begin position="236"/>
        <end position="245"/>
    </location>
</feature>
<name>A0A3N4KZ81_9PEZI</name>
<feature type="compositionally biased region" description="Low complexity" evidence="1">
    <location>
        <begin position="19"/>
        <end position="36"/>
    </location>
</feature>
<evidence type="ECO:0000313" key="2">
    <source>
        <dbReference type="EMBL" id="RPB15847.1"/>
    </source>
</evidence>
<feature type="compositionally biased region" description="Basic and acidic residues" evidence="1">
    <location>
        <begin position="173"/>
        <end position="189"/>
    </location>
</feature>